<sequence length="58" mass="6740">MKEFKLTDGAIFNSFTFVKGIGLKTETTLKDLGINSWDDVIKKQCPELFPKQKWYALR</sequence>
<feature type="non-terminal residue" evidence="1">
    <location>
        <position position="58"/>
    </location>
</feature>
<organism evidence="1">
    <name type="scientific">marine sediment metagenome</name>
    <dbReference type="NCBI Taxonomy" id="412755"/>
    <lineage>
        <taxon>unclassified sequences</taxon>
        <taxon>metagenomes</taxon>
        <taxon>ecological metagenomes</taxon>
    </lineage>
</organism>
<reference evidence="1" key="1">
    <citation type="journal article" date="2015" name="Nature">
        <title>Complex archaea that bridge the gap between prokaryotes and eukaryotes.</title>
        <authorList>
            <person name="Spang A."/>
            <person name="Saw J.H."/>
            <person name="Jorgensen S.L."/>
            <person name="Zaremba-Niedzwiedzka K."/>
            <person name="Martijn J."/>
            <person name="Lind A.E."/>
            <person name="van Eijk R."/>
            <person name="Schleper C."/>
            <person name="Guy L."/>
            <person name="Ettema T.J."/>
        </authorList>
    </citation>
    <scope>NUCLEOTIDE SEQUENCE</scope>
</reference>
<dbReference type="EMBL" id="LAZR01005740">
    <property type="protein sequence ID" value="KKM97511.1"/>
    <property type="molecule type" value="Genomic_DNA"/>
</dbReference>
<evidence type="ECO:0000313" key="1">
    <source>
        <dbReference type="EMBL" id="KKM97511.1"/>
    </source>
</evidence>
<accession>A0A0F9MDU0</accession>
<name>A0A0F9MDU0_9ZZZZ</name>
<protein>
    <submittedName>
        <fullName evidence="1">Uncharacterized protein</fullName>
    </submittedName>
</protein>
<dbReference type="AlphaFoldDB" id="A0A0F9MDU0"/>
<gene>
    <name evidence="1" type="ORF">LCGC14_1167230</name>
</gene>
<proteinExistence type="predicted"/>
<comment type="caution">
    <text evidence="1">The sequence shown here is derived from an EMBL/GenBank/DDBJ whole genome shotgun (WGS) entry which is preliminary data.</text>
</comment>